<dbReference type="EMBL" id="BGZK01001656">
    <property type="protein sequence ID" value="GBP84045.1"/>
    <property type="molecule type" value="Genomic_DNA"/>
</dbReference>
<proteinExistence type="predicted"/>
<comment type="caution">
    <text evidence="1">The sequence shown here is derived from an EMBL/GenBank/DDBJ whole genome shotgun (WGS) entry which is preliminary data.</text>
</comment>
<organism evidence="1 2">
    <name type="scientific">Eumeta variegata</name>
    <name type="common">Bagworm moth</name>
    <name type="synonym">Eumeta japonica</name>
    <dbReference type="NCBI Taxonomy" id="151549"/>
    <lineage>
        <taxon>Eukaryota</taxon>
        <taxon>Metazoa</taxon>
        <taxon>Ecdysozoa</taxon>
        <taxon>Arthropoda</taxon>
        <taxon>Hexapoda</taxon>
        <taxon>Insecta</taxon>
        <taxon>Pterygota</taxon>
        <taxon>Neoptera</taxon>
        <taxon>Endopterygota</taxon>
        <taxon>Lepidoptera</taxon>
        <taxon>Glossata</taxon>
        <taxon>Ditrysia</taxon>
        <taxon>Tineoidea</taxon>
        <taxon>Psychidae</taxon>
        <taxon>Oiketicinae</taxon>
        <taxon>Eumeta</taxon>
    </lineage>
</organism>
<gene>
    <name evidence="1" type="ORF">EVAR_67644_1</name>
</gene>
<dbReference type="AlphaFoldDB" id="A0A4C1ZBS1"/>
<sequence>MLPECGTNGCEFELVSPVGRISSSFCNAWWFRKLTRAAVVQLQINGYKLTCPHHLYSRRQVPAPVGRALSPVVEIRNRLTSVCTHSFNYFVVQSDNKGSKPPLVVTISCEQRSKIKEETCGGLDFPQFCLSDRGLMEGEAFSSFQGDGAKAIPMVRPATACAVRALRTAHERIGTSFHNSVSMGRRTCRRAAGPHTNQGPAGAARLPPYIMILGVRDNSRSYDDTCLSAAFSRRLYRALRSRRALTGDVSERALIDTSR</sequence>
<keyword evidence="2" id="KW-1185">Reference proteome</keyword>
<dbReference type="Proteomes" id="UP000299102">
    <property type="component" value="Unassembled WGS sequence"/>
</dbReference>
<name>A0A4C1ZBS1_EUMVA</name>
<reference evidence="1 2" key="1">
    <citation type="journal article" date="2019" name="Commun. Biol.">
        <title>The bagworm genome reveals a unique fibroin gene that provides high tensile strength.</title>
        <authorList>
            <person name="Kono N."/>
            <person name="Nakamura H."/>
            <person name="Ohtoshi R."/>
            <person name="Tomita M."/>
            <person name="Numata K."/>
            <person name="Arakawa K."/>
        </authorList>
    </citation>
    <scope>NUCLEOTIDE SEQUENCE [LARGE SCALE GENOMIC DNA]</scope>
</reference>
<evidence type="ECO:0000313" key="1">
    <source>
        <dbReference type="EMBL" id="GBP84045.1"/>
    </source>
</evidence>
<accession>A0A4C1ZBS1</accession>
<protein>
    <submittedName>
        <fullName evidence="1">Uncharacterized protein</fullName>
    </submittedName>
</protein>
<evidence type="ECO:0000313" key="2">
    <source>
        <dbReference type="Proteomes" id="UP000299102"/>
    </source>
</evidence>